<dbReference type="GO" id="GO:0001671">
    <property type="term" value="F:ATPase activator activity"/>
    <property type="evidence" value="ECO:0007669"/>
    <property type="project" value="TreeGrafter"/>
</dbReference>
<dbReference type="InterPro" id="IPR007872">
    <property type="entry name" value="DPH_MB_dom"/>
</dbReference>
<evidence type="ECO:0000313" key="10">
    <source>
        <dbReference type="EMBL" id="OCB85298.1"/>
    </source>
</evidence>
<comment type="caution">
    <text evidence="10">The sequence shown here is derived from an EMBL/GenBank/DDBJ whole genome shotgun (WGS) entry which is preliminary data.</text>
</comment>
<dbReference type="InterPro" id="IPR036869">
    <property type="entry name" value="J_dom_sf"/>
</dbReference>
<evidence type="ECO:0000256" key="4">
    <source>
        <dbReference type="ARBA" id="ARBA00022723"/>
    </source>
</evidence>
<evidence type="ECO:0000256" key="5">
    <source>
        <dbReference type="ARBA" id="ARBA00022833"/>
    </source>
</evidence>
<name>A0A9Q5HSQ1_SANBA</name>
<dbReference type="AlphaFoldDB" id="A0A9Q5HSQ1"/>
<feature type="transmembrane region" description="Helical" evidence="7">
    <location>
        <begin position="493"/>
        <end position="515"/>
    </location>
</feature>
<dbReference type="InterPro" id="IPR001623">
    <property type="entry name" value="DnaJ_domain"/>
</dbReference>
<dbReference type="SUPFAM" id="SSF144217">
    <property type="entry name" value="CSL zinc finger"/>
    <property type="match status" value="1"/>
</dbReference>
<dbReference type="CDD" id="cd06257">
    <property type="entry name" value="DnaJ"/>
    <property type="match status" value="1"/>
</dbReference>
<keyword evidence="5" id="KW-0862">Zinc</keyword>
<dbReference type="GO" id="GO:0008198">
    <property type="term" value="F:ferrous iron binding"/>
    <property type="evidence" value="ECO:0007669"/>
    <property type="project" value="TreeGrafter"/>
</dbReference>
<keyword evidence="7" id="KW-0472">Membrane</keyword>
<evidence type="ECO:0000259" key="8">
    <source>
        <dbReference type="PROSITE" id="PS50076"/>
    </source>
</evidence>
<dbReference type="PANTHER" id="PTHR45255:SF1">
    <property type="entry name" value="DNAJ HOMOLOG SUBFAMILY C MEMBER 24"/>
    <property type="match status" value="1"/>
</dbReference>
<keyword evidence="4" id="KW-0479">Metal-binding</keyword>
<dbReference type="Gene3D" id="3.10.660.10">
    <property type="entry name" value="DPH Zinc finger"/>
    <property type="match status" value="1"/>
</dbReference>
<keyword evidence="11" id="KW-1185">Reference proteome</keyword>
<dbReference type="EMBL" id="LNZH02000210">
    <property type="protein sequence ID" value="OCB85298.1"/>
    <property type="molecule type" value="Genomic_DNA"/>
</dbReference>
<comment type="similarity">
    <text evidence="2">Belongs to the DPH4 family.</text>
</comment>
<feature type="transmembrane region" description="Helical" evidence="7">
    <location>
        <begin position="405"/>
        <end position="430"/>
    </location>
</feature>
<dbReference type="InterPro" id="IPR036671">
    <property type="entry name" value="DPH_MB_sf"/>
</dbReference>
<dbReference type="SUPFAM" id="SSF46565">
    <property type="entry name" value="Chaperone J-domain"/>
    <property type="match status" value="1"/>
</dbReference>
<organism evidence="10 11">
    <name type="scientific">Sanghuangporus baumii</name>
    <name type="common">Phellinus baumii</name>
    <dbReference type="NCBI Taxonomy" id="108892"/>
    <lineage>
        <taxon>Eukaryota</taxon>
        <taxon>Fungi</taxon>
        <taxon>Dikarya</taxon>
        <taxon>Basidiomycota</taxon>
        <taxon>Agaricomycotina</taxon>
        <taxon>Agaricomycetes</taxon>
        <taxon>Hymenochaetales</taxon>
        <taxon>Hymenochaetaceae</taxon>
        <taxon>Sanghuangporus</taxon>
    </lineage>
</organism>
<dbReference type="Proteomes" id="UP000757232">
    <property type="component" value="Unassembled WGS sequence"/>
</dbReference>
<proteinExistence type="inferred from homology"/>
<dbReference type="PANTHER" id="PTHR45255">
    <property type="entry name" value="DNAJ HOMOLOG SUBFAMILY C MEMBER 24"/>
    <property type="match status" value="1"/>
</dbReference>
<reference evidence="10" key="1">
    <citation type="submission" date="2016-06" db="EMBL/GenBank/DDBJ databases">
        <title>Draft Genome sequence of the fungus Inonotus baumii.</title>
        <authorList>
            <person name="Zhu H."/>
            <person name="Lin W."/>
        </authorList>
    </citation>
    <scope>NUCLEOTIDE SEQUENCE</scope>
    <source>
        <strain evidence="10">821</strain>
    </source>
</reference>
<feature type="transmembrane region" description="Helical" evidence="7">
    <location>
        <begin position="304"/>
        <end position="325"/>
    </location>
</feature>
<evidence type="ECO:0000256" key="3">
    <source>
        <dbReference type="ARBA" id="ARBA00021797"/>
    </source>
</evidence>
<evidence type="ECO:0000256" key="2">
    <source>
        <dbReference type="ARBA" id="ARBA00006169"/>
    </source>
</evidence>
<dbReference type="PRINTS" id="PR00625">
    <property type="entry name" value="JDOMAIN"/>
</dbReference>
<comment type="function">
    <text evidence="1">Required for the first step of diphthamide biosynthesis, the transfer of 3-amino-3-carboxypropyl from S-adenosyl-L-methionine to a histidine residue. Diphthamide is a post-translational modification of histidine which occurs in elongation factor 2.</text>
</comment>
<protein>
    <recommendedName>
        <fullName evidence="3">Diphthamide biosynthesis protein 4</fullName>
    </recommendedName>
</protein>
<dbReference type="Pfam" id="PF05207">
    <property type="entry name" value="Zn_ribbon_CSL"/>
    <property type="match status" value="1"/>
</dbReference>
<evidence type="ECO:0000313" key="11">
    <source>
        <dbReference type="Proteomes" id="UP000757232"/>
    </source>
</evidence>
<evidence type="ECO:0000256" key="1">
    <source>
        <dbReference type="ARBA" id="ARBA00003474"/>
    </source>
</evidence>
<feature type="domain" description="J" evidence="8">
    <location>
        <begin position="6"/>
        <end position="76"/>
    </location>
</feature>
<dbReference type="PROSITE" id="PS50076">
    <property type="entry name" value="DNAJ_2"/>
    <property type="match status" value="1"/>
</dbReference>
<feature type="transmembrane region" description="Helical" evidence="7">
    <location>
        <begin position="262"/>
        <end position="284"/>
    </location>
</feature>
<dbReference type="OrthoDB" id="445556at2759"/>
<dbReference type="Pfam" id="PF00226">
    <property type="entry name" value="DnaJ"/>
    <property type="match status" value="1"/>
</dbReference>
<keyword evidence="7" id="KW-1133">Transmembrane helix</keyword>
<evidence type="ECO:0000256" key="6">
    <source>
        <dbReference type="ARBA" id="ARBA00023004"/>
    </source>
</evidence>
<evidence type="ECO:0000259" key="9">
    <source>
        <dbReference type="PROSITE" id="PS51074"/>
    </source>
</evidence>
<gene>
    <name evidence="10" type="ORF">A7U60_g7603</name>
</gene>
<accession>A0A9Q5HSQ1</accession>
<keyword evidence="7" id="KW-0812">Transmembrane</keyword>
<dbReference type="Gene3D" id="1.10.287.110">
    <property type="entry name" value="DnaJ domain"/>
    <property type="match status" value="1"/>
</dbReference>
<evidence type="ECO:0000256" key="7">
    <source>
        <dbReference type="SAM" id="Phobius"/>
    </source>
</evidence>
<dbReference type="PROSITE" id="PS51074">
    <property type="entry name" value="DPH_MB"/>
    <property type="match status" value="1"/>
</dbReference>
<dbReference type="SMART" id="SM00271">
    <property type="entry name" value="DnaJ"/>
    <property type="match status" value="1"/>
</dbReference>
<feature type="domain" description="DPH-type MB" evidence="9">
    <location>
        <begin position="93"/>
        <end position="153"/>
    </location>
</feature>
<feature type="transmembrane region" description="Helical" evidence="7">
    <location>
        <begin position="365"/>
        <end position="385"/>
    </location>
</feature>
<sequence length="736" mass="81851">MTREHTHYQVLGVSLTASHAEIKAAYRRVLLSSHPDKKTSFFTHSEHSGTFDVARIQDAYRVLSDDTARTAYDVSISQAGLISDGHAKAGPRPAQVISLEEFSFVESDDAGIVKWTYTCRCGGMYSITEKDMLDDRHLSACDQCSEVVYIGYEVLEEGEGDADPGPVAHEAEAVRLKNPLPRILLLSSPGSKMASCNLVTEIAMTDPKERYEERVCVISQSFPYSSEPLPVTWTFENGPHGEAQIVTVEQDLRTQRQIQTCLLMSTLFGATCILVAVLMQTHALPVDPSRYSGGNLRLTIDPPQIRELLLLFLNLTFVKLSVWACGRAHEMALKWTLASEKDRRSGKMRLEFNFSLRFLQSSYDWLSACGLPANVVMAVCLTITYAASSMVLLGMEKENGTYNAILSFVALYVLGFAILTQCTIALYAICTTDILSWSQSPFTIAHILVKEGKLTRRPGRCMHALFDLHTDDPMIPREYQRTIWDSLPHFHRFVLFIWVIVAANYYWAFVMWGMIASGTQGSQPGDDWSLLPSSASNPLPKSKVTALMNFGWEGEAPTIGMLWSLGVLAGCQGVLLTTVLTCSEATAQVVSEERLWREAGTEQGTDPSPSLLKKMCMSWHTIFTHLSDPVLHWLFGLAVGVNADAGFQIRPVQMLYVSLAETACASHLTLGGKLNRPHTSQPSTYGHLQTLVDLIDEWHEKMYWGHKSPGHAGTSKTPLQKVHLKEEYGHKDRRGC</sequence>
<keyword evidence="6" id="KW-0408">Iron</keyword>